<dbReference type="eggNOG" id="ENOG50321SD">
    <property type="taxonomic scope" value="Bacteria"/>
</dbReference>
<evidence type="ECO:0000313" key="1">
    <source>
        <dbReference type="EMBL" id="AAZ61755.1"/>
    </source>
</evidence>
<dbReference type="EMBL" id="CP000090">
    <property type="protein sequence ID" value="AAZ61755.1"/>
    <property type="molecule type" value="Genomic_DNA"/>
</dbReference>
<gene>
    <name evidence="1" type="ordered locus">Reut_A2393</name>
</gene>
<organism evidence="1">
    <name type="scientific">Cupriavidus pinatubonensis (strain JMP 134 / LMG 1197)</name>
    <name type="common">Cupriavidus necator (strain JMP 134)</name>
    <dbReference type="NCBI Taxonomy" id="264198"/>
    <lineage>
        <taxon>Bacteria</taxon>
        <taxon>Pseudomonadati</taxon>
        <taxon>Pseudomonadota</taxon>
        <taxon>Betaproteobacteria</taxon>
        <taxon>Burkholderiales</taxon>
        <taxon>Burkholderiaceae</taxon>
        <taxon>Cupriavidus</taxon>
    </lineage>
</organism>
<sequence>MGNAILYRMASGIPGDISRQSQATVEPQLLNSSLPFPGYGLFGKIAAGKFVPITGGDAAAAVYGLLVRPYPTTGGAGSEPLGTATPPTTGVADVMRRGYMTVKNNAGTPAIGGQVYVRVAAAAAGKPIGGIEAAADSTNTIAVTGATFMNAGDANGNVEIAYNI</sequence>
<dbReference type="KEGG" id="reu:Reut_A2393"/>
<dbReference type="AlphaFoldDB" id="Q46YM8"/>
<reference evidence="1" key="1">
    <citation type="submission" date="2005-08" db="EMBL/GenBank/DDBJ databases">
        <title>Complete sequence of Chromosome1 of Ralstonia eutropha JMP134.</title>
        <authorList>
            <person name="Copeland A."/>
            <person name="Lucas S."/>
            <person name="Lapidus A."/>
            <person name="Barry K."/>
            <person name="Detter J.C."/>
            <person name="Glavina T."/>
            <person name="Hammon N."/>
            <person name="Israni S."/>
            <person name="Pitluck S."/>
            <person name="Goltsman E."/>
            <person name="Martinez M."/>
            <person name="Schmutz J."/>
            <person name="Larimer F."/>
            <person name="Land M."/>
            <person name="Lykidis A."/>
            <person name="Richardson P."/>
        </authorList>
    </citation>
    <scope>NUCLEOTIDE SEQUENCE</scope>
    <source>
        <strain evidence="1">JMP134</strain>
    </source>
</reference>
<dbReference type="HOGENOM" id="CLU_138379_0_0_4"/>
<protein>
    <submittedName>
        <fullName evidence="1">Putative bacteriophage protein</fullName>
    </submittedName>
</protein>
<proteinExistence type="predicted"/>
<name>Q46YM8_CUPPJ</name>
<dbReference type="OrthoDB" id="8454702at2"/>
<dbReference type="InterPro" id="IPR056914">
    <property type="entry name" value="Gp53-like"/>
</dbReference>
<dbReference type="STRING" id="264198.Reut_A2393"/>
<accession>Q46YM8</accession>
<dbReference type="Pfam" id="PF23982">
    <property type="entry name" value="XM1_gp53_minor_capsid"/>
    <property type="match status" value="1"/>
</dbReference>